<dbReference type="SMART" id="SM00898">
    <property type="entry name" value="Fapy_DNA_glyco"/>
    <property type="match status" value="1"/>
</dbReference>
<sequence length="247" mass="28791">MPEAPQMVFLKEQTEQFVGQLVLQAEGSVKVLPFDRLFNQELESIKTFGKELFFCFPDFAIRIHLMFFGKYAINGTVNRELQLRLTFEEGEINFYASDIKFIQEPLDSLYDWSTDVMHASFDIDAAIEKLYRKPQRLICDALLDQTILAGVGNGIKNDALFRRRIHPESLVGEIPVLESKQLISVCVQLSYEYLEWIREDTVLQNWQAYRKKICPRDHTPFLKGNIGKPARSCYYCEKCQRLYLPEV</sequence>
<dbReference type="Gene3D" id="1.10.8.50">
    <property type="match status" value="1"/>
</dbReference>
<dbReference type="SUPFAM" id="SSF81624">
    <property type="entry name" value="N-terminal domain of MutM-like DNA repair proteins"/>
    <property type="match status" value="1"/>
</dbReference>
<evidence type="ECO:0000256" key="4">
    <source>
        <dbReference type="ARBA" id="ARBA00022801"/>
    </source>
</evidence>
<keyword evidence="12" id="KW-1185">Reference proteome</keyword>
<dbReference type="SMART" id="SM01232">
    <property type="entry name" value="H2TH"/>
    <property type="match status" value="1"/>
</dbReference>
<dbReference type="OrthoDB" id="9800855at2"/>
<evidence type="ECO:0000256" key="2">
    <source>
        <dbReference type="ARBA" id="ARBA00009409"/>
    </source>
</evidence>
<evidence type="ECO:0000259" key="10">
    <source>
        <dbReference type="PROSITE" id="PS51068"/>
    </source>
</evidence>
<dbReference type="Proteomes" id="UP000061382">
    <property type="component" value="Chromosome"/>
</dbReference>
<dbReference type="InterPro" id="IPR015886">
    <property type="entry name" value="H2TH_FPG"/>
</dbReference>
<keyword evidence="8" id="KW-0511">Multifunctional enzyme</keyword>
<evidence type="ECO:0000313" key="12">
    <source>
        <dbReference type="Proteomes" id="UP000061382"/>
    </source>
</evidence>
<reference evidence="11 12" key="1">
    <citation type="submission" date="2015-08" db="EMBL/GenBank/DDBJ databases">
        <title>Complete genome sequence of Rufibacter tibetensis strain 1351t, a radiation-resistant bacterium from tibet plateau.</title>
        <authorList>
            <person name="Dai J."/>
        </authorList>
    </citation>
    <scope>NUCLEOTIDE SEQUENCE [LARGE SCALE GENOMIC DNA]</scope>
    <source>
        <strain evidence="11 12">1351</strain>
    </source>
</reference>
<name>A0A0P0C631_9BACT</name>
<evidence type="ECO:0000313" key="11">
    <source>
        <dbReference type="EMBL" id="ALJ00434.1"/>
    </source>
</evidence>
<keyword evidence="3" id="KW-0227">DNA damage</keyword>
<comment type="similarity">
    <text evidence="2">Belongs to the FPG family.</text>
</comment>
<proteinExistence type="inferred from homology"/>
<dbReference type="GO" id="GO:0008270">
    <property type="term" value="F:zinc ion binding"/>
    <property type="evidence" value="ECO:0007669"/>
    <property type="project" value="InterPro"/>
</dbReference>
<dbReference type="PROSITE" id="PS51068">
    <property type="entry name" value="FPG_CAT"/>
    <property type="match status" value="1"/>
</dbReference>
<dbReference type="EMBL" id="CP012643">
    <property type="protein sequence ID" value="ALJ00434.1"/>
    <property type="molecule type" value="Genomic_DNA"/>
</dbReference>
<dbReference type="PATRIC" id="fig|512763.3.peg.3852"/>
<dbReference type="GO" id="GO:0016829">
    <property type="term" value="F:lyase activity"/>
    <property type="evidence" value="ECO:0007669"/>
    <property type="project" value="UniProtKB-KW"/>
</dbReference>
<dbReference type="KEGG" id="rti:DC20_17480"/>
<evidence type="ECO:0000256" key="8">
    <source>
        <dbReference type="ARBA" id="ARBA00023268"/>
    </source>
</evidence>
<dbReference type="GO" id="GO:0003906">
    <property type="term" value="F:DNA-(apurinic or apyrimidinic site) endonuclease activity"/>
    <property type="evidence" value="ECO:0007669"/>
    <property type="project" value="InterPro"/>
</dbReference>
<comment type="catalytic activity">
    <reaction evidence="1">
        <text>Hydrolysis of DNA containing ring-opened 7-methylguanine residues, releasing 2,6-diamino-4-hydroxy-5-(N-methyl)formamidopyrimidine.</text>
        <dbReference type="EC" id="3.2.2.23"/>
    </reaction>
</comment>
<dbReference type="InterPro" id="IPR010979">
    <property type="entry name" value="Ribosomal_uS13-like_H2TH"/>
</dbReference>
<dbReference type="SUPFAM" id="SSF46946">
    <property type="entry name" value="S13-like H2TH domain"/>
    <property type="match status" value="1"/>
</dbReference>
<evidence type="ECO:0000256" key="9">
    <source>
        <dbReference type="ARBA" id="ARBA00023295"/>
    </source>
</evidence>
<dbReference type="GO" id="GO:0008534">
    <property type="term" value="F:oxidized purine nucleobase lesion DNA N-glycosylase activity"/>
    <property type="evidence" value="ECO:0007669"/>
    <property type="project" value="UniProtKB-EC"/>
</dbReference>
<evidence type="ECO:0000256" key="1">
    <source>
        <dbReference type="ARBA" id="ARBA00001668"/>
    </source>
</evidence>
<keyword evidence="9" id="KW-0326">Glycosidase</keyword>
<keyword evidence="5" id="KW-0238">DNA-binding</keyword>
<keyword evidence="7" id="KW-0456">Lyase</keyword>
<evidence type="ECO:0000256" key="3">
    <source>
        <dbReference type="ARBA" id="ARBA00022763"/>
    </source>
</evidence>
<evidence type="ECO:0000256" key="5">
    <source>
        <dbReference type="ARBA" id="ARBA00023125"/>
    </source>
</evidence>
<protein>
    <recommendedName>
        <fullName evidence="10">Formamidopyrimidine-DNA glycosylase catalytic domain-containing protein</fullName>
    </recommendedName>
</protein>
<dbReference type="Gene3D" id="3.20.190.10">
    <property type="entry name" value="MutM-like, N-terminal"/>
    <property type="match status" value="1"/>
</dbReference>
<dbReference type="Pfam" id="PF06831">
    <property type="entry name" value="H2TH"/>
    <property type="match status" value="1"/>
</dbReference>
<evidence type="ECO:0000256" key="6">
    <source>
        <dbReference type="ARBA" id="ARBA00023204"/>
    </source>
</evidence>
<keyword evidence="6" id="KW-0234">DNA repair</keyword>
<dbReference type="GO" id="GO:0003684">
    <property type="term" value="F:damaged DNA binding"/>
    <property type="evidence" value="ECO:0007669"/>
    <property type="project" value="InterPro"/>
</dbReference>
<feature type="domain" description="Formamidopyrimidine-DNA glycosylase catalytic" evidence="10">
    <location>
        <begin position="2"/>
        <end position="90"/>
    </location>
</feature>
<dbReference type="PANTHER" id="PTHR22993:SF9">
    <property type="entry name" value="FORMAMIDOPYRIMIDINE-DNA GLYCOSYLASE"/>
    <property type="match status" value="1"/>
</dbReference>
<keyword evidence="4" id="KW-0378">Hydrolase</keyword>
<dbReference type="InterPro" id="IPR035937">
    <property type="entry name" value="FPG_N"/>
</dbReference>
<dbReference type="GO" id="GO:0006284">
    <property type="term" value="P:base-excision repair"/>
    <property type="evidence" value="ECO:0007669"/>
    <property type="project" value="InterPro"/>
</dbReference>
<gene>
    <name evidence="11" type="ORF">DC20_17480</name>
</gene>
<dbReference type="STRING" id="512763.DC20_17480"/>
<dbReference type="AlphaFoldDB" id="A0A0P0C631"/>
<evidence type="ECO:0000256" key="7">
    <source>
        <dbReference type="ARBA" id="ARBA00023239"/>
    </source>
</evidence>
<organism evidence="11 12">
    <name type="scientific">Rufibacter tibetensis</name>
    <dbReference type="NCBI Taxonomy" id="512763"/>
    <lineage>
        <taxon>Bacteria</taxon>
        <taxon>Pseudomonadati</taxon>
        <taxon>Bacteroidota</taxon>
        <taxon>Cytophagia</taxon>
        <taxon>Cytophagales</taxon>
        <taxon>Hymenobacteraceae</taxon>
        <taxon>Rufibacter</taxon>
    </lineage>
</organism>
<dbReference type="InterPro" id="IPR012319">
    <property type="entry name" value="FPG_cat"/>
</dbReference>
<dbReference type="RefSeq" id="WP_071885496.1">
    <property type="nucleotide sequence ID" value="NZ_CP012643.1"/>
</dbReference>
<dbReference type="PANTHER" id="PTHR22993">
    <property type="entry name" value="FORMAMIDOPYRIMIDINE-DNA GLYCOSYLASE"/>
    <property type="match status" value="1"/>
</dbReference>
<accession>A0A0P0C631</accession>